<dbReference type="GO" id="GO:0003700">
    <property type="term" value="F:DNA-binding transcription factor activity"/>
    <property type="evidence" value="ECO:0007669"/>
    <property type="project" value="TreeGrafter"/>
</dbReference>
<dbReference type="GO" id="GO:0005829">
    <property type="term" value="C:cytosol"/>
    <property type="evidence" value="ECO:0007669"/>
    <property type="project" value="TreeGrafter"/>
</dbReference>
<accession>D7FS61</accession>
<keyword evidence="4" id="KW-1185">Reference proteome</keyword>
<proteinExistence type="predicted"/>
<feature type="compositionally biased region" description="Acidic residues" evidence="1">
    <location>
        <begin position="30"/>
        <end position="39"/>
    </location>
</feature>
<feature type="region of interest" description="Disordered" evidence="1">
    <location>
        <begin position="1"/>
        <end position="64"/>
    </location>
</feature>
<dbReference type="AlphaFoldDB" id="D7FS61"/>
<reference evidence="3 4" key="1">
    <citation type="journal article" date="2010" name="Nature">
        <title>The Ectocarpus genome and the independent evolution of multicellularity in brown algae.</title>
        <authorList>
            <person name="Cock J.M."/>
            <person name="Sterck L."/>
            <person name="Rouze P."/>
            <person name="Scornet D."/>
            <person name="Allen A.E."/>
            <person name="Amoutzias G."/>
            <person name="Anthouard V."/>
            <person name="Artiguenave F."/>
            <person name="Aury J.M."/>
            <person name="Badger J.H."/>
            <person name="Beszteri B."/>
            <person name="Billiau K."/>
            <person name="Bonnet E."/>
            <person name="Bothwell J.H."/>
            <person name="Bowler C."/>
            <person name="Boyen C."/>
            <person name="Brownlee C."/>
            <person name="Carrano C.J."/>
            <person name="Charrier B."/>
            <person name="Cho G.Y."/>
            <person name="Coelho S.M."/>
            <person name="Collen J."/>
            <person name="Corre E."/>
            <person name="Da Silva C."/>
            <person name="Delage L."/>
            <person name="Delaroque N."/>
            <person name="Dittami S.M."/>
            <person name="Doulbeau S."/>
            <person name="Elias M."/>
            <person name="Farnham G."/>
            <person name="Gachon C.M."/>
            <person name="Gschloessl B."/>
            <person name="Heesch S."/>
            <person name="Jabbari K."/>
            <person name="Jubin C."/>
            <person name="Kawai H."/>
            <person name="Kimura K."/>
            <person name="Kloareg B."/>
            <person name="Kupper F.C."/>
            <person name="Lang D."/>
            <person name="Le Bail A."/>
            <person name="Leblanc C."/>
            <person name="Lerouge P."/>
            <person name="Lohr M."/>
            <person name="Lopez P.J."/>
            <person name="Martens C."/>
            <person name="Maumus F."/>
            <person name="Michel G."/>
            <person name="Miranda-Saavedra D."/>
            <person name="Morales J."/>
            <person name="Moreau H."/>
            <person name="Motomura T."/>
            <person name="Nagasato C."/>
            <person name="Napoli C.A."/>
            <person name="Nelson D.R."/>
            <person name="Nyvall-Collen P."/>
            <person name="Peters A.F."/>
            <person name="Pommier C."/>
            <person name="Potin P."/>
            <person name="Poulain J."/>
            <person name="Quesneville H."/>
            <person name="Read B."/>
            <person name="Rensing S.A."/>
            <person name="Ritter A."/>
            <person name="Rousvoal S."/>
            <person name="Samanta M."/>
            <person name="Samson G."/>
            <person name="Schroeder D.C."/>
            <person name="Segurens B."/>
            <person name="Strittmatter M."/>
            <person name="Tonon T."/>
            <person name="Tregear J.W."/>
            <person name="Valentin K."/>
            <person name="von Dassow P."/>
            <person name="Yamagishi T."/>
            <person name="Van de Peer Y."/>
            <person name="Wincker P."/>
        </authorList>
    </citation>
    <scope>NUCLEOTIDE SEQUENCE [LARGE SCALE GENOMIC DNA]</scope>
    <source>
        <strain evidence="4">Ec32 / CCAP1310/4</strain>
    </source>
</reference>
<dbReference type="EMBL" id="FN649760">
    <property type="protein sequence ID" value="CBJ31002.1"/>
    <property type="molecule type" value="Genomic_DNA"/>
</dbReference>
<feature type="domain" description="Cyclic nucleotide-binding" evidence="2">
    <location>
        <begin position="79"/>
        <end position="201"/>
    </location>
</feature>
<sequence>MSMPPTASLSALTTDESSQPVLGSVGVGGEVEEEEEDVYYDQPPPGPSLGERHQAHDSRRPLTAEQKAEAARCLRSSTLFKFCSDESIAKVIENMTREPFSEGEVLLEQGDPQTRVFLITQGSVSRLRYLNEQLHQVETVGGENHRGMFGALHVLREEPTYATALTETDGVAFTLESVELNKLIEADPSIAKEMLYSLSKEVFRMSKLRTPLLEQDPKPNSFFGSTLGAVIESYYRSGFNSWLNAKLTGKPPASMFPMFHVQIPTRVLYINGFKAR</sequence>
<dbReference type="SUPFAM" id="SSF51206">
    <property type="entry name" value="cAMP-binding domain-like"/>
    <property type="match status" value="1"/>
</dbReference>
<dbReference type="Pfam" id="PF00027">
    <property type="entry name" value="cNMP_binding"/>
    <property type="match status" value="1"/>
</dbReference>
<protein>
    <recommendedName>
        <fullName evidence="2">Cyclic nucleotide-binding domain-containing protein</fullName>
    </recommendedName>
</protein>
<dbReference type="STRING" id="2880.D7FS61"/>
<dbReference type="SMART" id="SM00100">
    <property type="entry name" value="cNMP"/>
    <property type="match status" value="1"/>
</dbReference>
<feature type="compositionally biased region" description="Basic and acidic residues" evidence="1">
    <location>
        <begin position="50"/>
        <end position="64"/>
    </location>
</feature>
<dbReference type="eggNOG" id="ENOG502QSTD">
    <property type="taxonomic scope" value="Eukaryota"/>
</dbReference>
<dbReference type="InterPro" id="IPR050397">
    <property type="entry name" value="Env_Response_Regulators"/>
</dbReference>
<dbReference type="OrthoDB" id="58719at2759"/>
<dbReference type="Proteomes" id="UP000002630">
    <property type="component" value="Unassembled WGS sequence"/>
</dbReference>
<dbReference type="InterPro" id="IPR000595">
    <property type="entry name" value="cNMP-bd_dom"/>
</dbReference>
<name>D7FS61_ECTSI</name>
<dbReference type="InterPro" id="IPR018490">
    <property type="entry name" value="cNMP-bd_dom_sf"/>
</dbReference>
<feature type="compositionally biased region" description="Polar residues" evidence="1">
    <location>
        <begin position="1"/>
        <end position="21"/>
    </location>
</feature>
<dbReference type="InterPro" id="IPR014710">
    <property type="entry name" value="RmlC-like_jellyroll"/>
</dbReference>
<dbReference type="PROSITE" id="PS50042">
    <property type="entry name" value="CNMP_BINDING_3"/>
    <property type="match status" value="1"/>
</dbReference>
<evidence type="ECO:0000256" key="1">
    <source>
        <dbReference type="SAM" id="MobiDB-lite"/>
    </source>
</evidence>
<dbReference type="CDD" id="cd00038">
    <property type="entry name" value="CAP_ED"/>
    <property type="match status" value="1"/>
</dbReference>
<evidence type="ECO:0000313" key="4">
    <source>
        <dbReference type="Proteomes" id="UP000002630"/>
    </source>
</evidence>
<organism evidence="3 4">
    <name type="scientific">Ectocarpus siliculosus</name>
    <name type="common">Brown alga</name>
    <name type="synonym">Conferva siliculosa</name>
    <dbReference type="NCBI Taxonomy" id="2880"/>
    <lineage>
        <taxon>Eukaryota</taxon>
        <taxon>Sar</taxon>
        <taxon>Stramenopiles</taxon>
        <taxon>Ochrophyta</taxon>
        <taxon>PX clade</taxon>
        <taxon>Phaeophyceae</taxon>
        <taxon>Ectocarpales</taxon>
        <taxon>Ectocarpaceae</taxon>
        <taxon>Ectocarpus</taxon>
    </lineage>
</organism>
<dbReference type="PANTHER" id="PTHR24567">
    <property type="entry name" value="CRP FAMILY TRANSCRIPTIONAL REGULATORY PROTEIN"/>
    <property type="match status" value="1"/>
</dbReference>
<evidence type="ECO:0000259" key="2">
    <source>
        <dbReference type="PROSITE" id="PS50042"/>
    </source>
</evidence>
<evidence type="ECO:0000313" key="3">
    <source>
        <dbReference type="EMBL" id="CBJ31002.1"/>
    </source>
</evidence>
<dbReference type="InParanoid" id="D7FS61"/>
<gene>
    <name evidence="3" type="ORF">Esi_0228_0015</name>
</gene>
<dbReference type="PANTHER" id="PTHR24567:SF26">
    <property type="entry name" value="REGULATORY PROTEIN YEIL"/>
    <property type="match status" value="1"/>
</dbReference>
<dbReference type="Gene3D" id="2.60.120.10">
    <property type="entry name" value="Jelly Rolls"/>
    <property type="match status" value="1"/>
</dbReference>